<evidence type="ECO:0000313" key="2">
    <source>
        <dbReference type="EMBL" id="VAW17469.1"/>
    </source>
</evidence>
<dbReference type="Pfam" id="PF03705">
    <property type="entry name" value="CheR_N"/>
    <property type="match status" value="1"/>
</dbReference>
<keyword evidence="2" id="KW-0489">Methyltransferase</keyword>
<dbReference type="AlphaFoldDB" id="A0A3B0TZA6"/>
<proteinExistence type="predicted"/>
<feature type="domain" description="Chemotaxis receptor methyltransferase CheR N-terminal" evidence="1">
    <location>
        <begin position="6"/>
        <end position="44"/>
    </location>
</feature>
<keyword evidence="2" id="KW-0808">Transferase</keyword>
<feature type="non-terminal residue" evidence="2">
    <location>
        <position position="44"/>
    </location>
</feature>
<sequence length="44" mass="4988">MTISANDFQYISKLVLDLSAIVLETGKEYLVESRIRPLAKKEGF</sequence>
<dbReference type="InterPro" id="IPR022641">
    <property type="entry name" value="CheR_N"/>
</dbReference>
<reference evidence="2" key="1">
    <citation type="submission" date="2018-06" db="EMBL/GenBank/DDBJ databases">
        <authorList>
            <person name="Zhirakovskaya E."/>
        </authorList>
    </citation>
    <scope>NUCLEOTIDE SEQUENCE</scope>
</reference>
<dbReference type="SUPFAM" id="SSF47757">
    <property type="entry name" value="Chemotaxis receptor methyltransferase CheR, N-terminal domain"/>
    <property type="match status" value="1"/>
</dbReference>
<dbReference type="EC" id="2.1.1.80" evidence="2"/>
<protein>
    <submittedName>
        <fullName evidence="2">Chemotaxis protein methyltransferase CheR</fullName>
        <ecNumber evidence="2">2.1.1.80</ecNumber>
    </submittedName>
</protein>
<dbReference type="EMBL" id="UOEQ01000139">
    <property type="protein sequence ID" value="VAW17469.1"/>
    <property type="molecule type" value="Genomic_DNA"/>
</dbReference>
<gene>
    <name evidence="2" type="ORF">MNBD_ALPHA11-533</name>
</gene>
<dbReference type="InterPro" id="IPR036804">
    <property type="entry name" value="CheR_N_sf"/>
</dbReference>
<evidence type="ECO:0000259" key="1">
    <source>
        <dbReference type="Pfam" id="PF03705"/>
    </source>
</evidence>
<dbReference type="GO" id="GO:0008983">
    <property type="term" value="F:protein-glutamate O-methyltransferase activity"/>
    <property type="evidence" value="ECO:0007669"/>
    <property type="project" value="UniProtKB-EC"/>
</dbReference>
<accession>A0A3B0TZA6</accession>
<dbReference type="GO" id="GO:0032259">
    <property type="term" value="P:methylation"/>
    <property type="evidence" value="ECO:0007669"/>
    <property type="project" value="UniProtKB-KW"/>
</dbReference>
<dbReference type="Gene3D" id="1.10.155.10">
    <property type="entry name" value="Chemotaxis receptor methyltransferase CheR, N-terminal domain"/>
    <property type="match status" value="1"/>
</dbReference>
<organism evidence="2">
    <name type="scientific">hydrothermal vent metagenome</name>
    <dbReference type="NCBI Taxonomy" id="652676"/>
    <lineage>
        <taxon>unclassified sequences</taxon>
        <taxon>metagenomes</taxon>
        <taxon>ecological metagenomes</taxon>
    </lineage>
</organism>
<name>A0A3B0TZA6_9ZZZZ</name>